<sequence length="206" mass="21229">MTFAGFVAYSGALAIAAAIPGPGITALIARALGSGFRSAVFMALGLVIGDLSYLTAVVLGLAMVAQTFGTIFLLIKWAGVAYLAYLAWSFWNSGITAEKIEARSGGGGAFAGVLSGLAVTLGNPKTMIFYIALTPTLIDLHAITLADYGVLAVVTVLTLLVVLIPYLALASKARWFLQSPKALKRLNRTAAAFMAGAALAIAGRTS</sequence>
<evidence type="ECO:0000256" key="3">
    <source>
        <dbReference type="ARBA" id="ARBA00022692"/>
    </source>
</evidence>
<dbReference type="Pfam" id="PF01810">
    <property type="entry name" value="LysE"/>
    <property type="match status" value="1"/>
</dbReference>
<dbReference type="PANTHER" id="PTHR30086">
    <property type="entry name" value="ARGININE EXPORTER PROTEIN ARGO"/>
    <property type="match status" value="1"/>
</dbReference>
<keyword evidence="5 6" id="KW-0472">Membrane</keyword>
<dbReference type="PANTHER" id="PTHR30086:SF20">
    <property type="entry name" value="ARGININE EXPORTER PROTEIN ARGO-RELATED"/>
    <property type="match status" value="1"/>
</dbReference>
<reference evidence="7 8" key="1">
    <citation type="submission" date="2020-07" db="EMBL/GenBank/DDBJ databases">
        <title>Genomic Encyclopedia of Type Strains, Phase IV (KMG-V): Genome sequencing to study the core and pangenomes of soil and plant-associated prokaryotes.</title>
        <authorList>
            <person name="Whitman W."/>
        </authorList>
    </citation>
    <scope>NUCLEOTIDE SEQUENCE [LARGE SCALE GENOMIC DNA]</scope>
    <source>
        <strain evidence="7 8">AN3</strain>
    </source>
</reference>
<evidence type="ECO:0000256" key="2">
    <source>
        <dbReference type="ARBA" id="ARBA00022475"/>
    </source>
</evidence>
<evidence type="ECO:0000256" key="4">
    <source>
        <dbReference type="ARBA" id="ARBA00022989"/>
    </source>
</evidence>
<evidence type="ECO:0000256" key="5">
    <source>
        <dbReference type="ARBA" id="ARBA00023136"/>
    </source>
</evidence>
<evidence type="ECO:0000256" key="1">
    <source>
        <dbReference type="ARBA" id="ARBA00004651"/>
    </source>
</evidence>
<evidence type="ECO:0000256" key="6">
    <source>
        <dbReference type="SAM" id="Phobius"/>
    </source>
</evidence>
<evidence type="ECO:0000313" key="8">
    <source>
        <dbReference type="Proteomes" id="UP000549052"/>
    </source>
</evidence>
<protein>
    <submittedName>
        <fullName evidence="7">Threonine/homoserine/homoserine lactone efflux protein</fullName>
    </submittedName>
</protein>
<accession>A0A839EJB6</accession>
<comment type="caution">
    <text evidence="7">The sequence shown here is derived from an EMBL/GenBank/DDBJ whole genome shotgun (WGS) entry which is preliminary data.</text>
</comment>
<dbReference type="GO" id="GO:0015171">
    <property type="term" value="F:amino acid transmembrane transporter activity"/>
    <property type="evidence" value="ECO:0007669"/>
    <property type="project" value="TreeGrafter"/>
</dbReference>
<dbReference type="EMBL" id="JACGXN010000001">
    <property type="protein sequence ID" value="MBA8877576.1"/>
    <property type="molecule type" value="Genomic_DNA"/>
</dbReference>
<name>A0A839EJB6_9HYPH</name>
<proteinExistence type="predicted"/>
<dbReference type="RefSeq" id="WP_182548228.1">
    <property type="nucleotide sequence ID" value="NZ_JACGXN010000001.1"/>
</dbReference>
<gene>
    <name evidence="7" type="ORF">FHW16_001258</name>
</gene>
<keyword evidence="8" id="KW-1185">Reference proteome</keyword>
<organism evidence="7 8">
    <name type="scientific">Phyllobacterium myrsinacearum</name>
    <dbReference type="NCBI Taxonomy" id="28101"/>
    <lineage>
        <taxon>Bacteria</taxon>
        <taxon>Pseudomonadati</taxon>
        <taxon>Pseudomonadota</taxon>
        <taxon>Alphaproteobacteria</taxon>
        <taxon>Hyphomicrobiales</taxon>
        <taxon>Phyllobacteriaceae</taxon>
        <taxon>Phyllobacterium</taxon>
    </lineage>
</organism>
<dbReference type="InterPro" id="IPR001123">
    <property type="entry name" value="LeuE-type"/>
</dbReference>
<dbReference type="AlphaFoldDB" id="A0A839EJB6"/>
<evidence type="ECO:0000313" key="7">
    <source>
        <dbReference type="EMBL" id="MBA8877576.1"/>
    </source>
</evidence>
<dbReference type="Proteomes" id="UP000549052">
    <property type="component" value="Unassembled WGS sequence"/>
</dbReference>
<keyword evidence="3 6" id="KW-0812">Transmembrane</keyword>
<comment type="subcellular location">
    <subcellularLocation>
        <location evidence="1">Cell membrane</location>
        <topology evidence="1">Multi-pass membrane protein</topology>
    </subcellularLocation>
</comment>
<dbReference type="GO" id="GO:0005886">
    <property type="term" value="C:plasma membrane"/>
    <property type="evidence" value="ECO:0007669"/>
    <property type="project" value="UniProtKB-SubCell"/>
</dbReference>
<keyword evidence="2" id="KW-1003">Cell membrane</keyword>
<keyword evidence="4 6" id="KW-1133">Transmembrane helix</keyword>
<feature type="transmembrane region" description="Helical" evidence="6">
    <location>
        <begin position="109"/>
        <end position="133"/>
    </location>
</feature>
<feature type="transmembrane region" description="Helical" evidence="6">
    <location>
        <begin position="68"/>
        <end position="88"/>
    </location>
</feature>
<feature type="transmembrane region" description="Helical" evidence="6">
    <location>
        <begin position="40"/>
        <end position="62"/>
    </location>
</feature>
<feature type="transmembrane region" description="Helical" evidence="6">
    <location>
        <begin position="6"/>
        <end position="28"/>
    </location>
</feature>
<feature type="transmembrane region" description="Helical" evidence="6">
    <location>
        <begin position="145"/>
        <end position="169"/>
    </location>
</feature>